<dbReference type="Proteomes" id="UP000219440">
    <property type="component" value="Unassembled WGS sequence"/>
</dbReference>
<sequence length="153" mass="17050">MPVALRWGDMDAYGHVNNVEILRLIEEARVRVIWRADVPGENLPTAMLDPGVGDVLTVVARLETEYLAQMPYSRASVDVEVWFGAIGGASFDMCYEVYSPARIEPRVLFARAVVTMVTVTAADGRPTRLPESCRAAWADYTEDPVTFTRRSRA</sequence>
<dbReference type="Pfam" id="PF13279">
    <property type="entry name" value="4HBT_2"/>
    <property type="match status" value="1"/>
</dbReference>
<organism evidence="1 2">
    <name type="scientific">Salinibacterium xinjiangense</name>
    <dbReference type="NCBI Taxonomy" id="386302"/>
    <lineage>
        <taxon>Bacteria</taxon>
        <taxon>Bacillati</taxon>
        <taxon>Actinomycetota</taxon>
        <taxon>Actinomycetes</taxon>
        <taxon>Micrococcales</taxon>
        <taxon>Microbacteriaceae</taxon>
        <taxon>Salinibacterium</taxon>
    </lineage>
</organism>
<accession>A0A2C8ZWX8</accession>
<dbReference type="CDD" id="cd00586">
    <property type="entry name" value="4HBT"/>
    <property type="match status" value="1"/>
</dbReference>
<dbReference type="SUPFAM" id="SSF54637">
    <property type="entry name" value="Thioesterase/thiol ester dehydrase-isomerase"/>
    <property type="match status" value="1"/>
</dbReference>
<dbReference type="Gene3D" id="3.10.129.10">
    <property type="entry name" value="Hotdog Thioesterase"/>
    <property type="match status" value="1"/>
</dbReference>
<dbReference type="EMBL" id="OCST01000004">
    <property type="protein sequence ID" value="SOE70498.1"/>
    <property type="molecule type" value="Genomic_DNA"/>
</dbReference>
<reference evidence="1 2" key="1">
    <citation type="submission" date="2017-09" db="EMBL/GenBank/DDBJ databases">
        <authorList>
            <person name="Ehlers B."/>
            <person name="Leendertz F.H."/>
        </authorList>
    </citation>
    <scope>NUCLEOTIDE SEQUENCE [LARGE SCALE GENOMIC DNA]</scope>
    <source>
        <strain evidence="1 2">CGMCC 1.05381</strain>
    </source>
</reference>
<name>A0A2C8ZWX8_9MICO</name>
<keyword evidence="2" id="KW-1185">Reference proteome</keyword>
<dbReference type="InterPro" id="IPR050563">
    <property type="entry name" value="4-hydroxybenzoyl-CoA_TE"/>
</dbReference>
<keyword evidence="1" id="KW-0378">Hydrolase</keyword>
<dbReference type="PANTHER" id="PTHR31793">
    <property type="entry name" value="4-HYDROXYBENZOYL-COA THIOESTERASE FAMILY MEMBER"/>
    <property type="match status" value="1"/>
</dbReference>
<dbReference type="InterPro" id="IPR029069">
    <property type="entry name" value="HotDog_dom_sf"/>
</dbReference>
<protein>
    <submittedName>
        <fullName evidence="1">Acyl-CoA thioester hydrolase</fullName>
    </submittedName>
</protein>
<dbReference type="AlphaFoldDB" id="A0A2C8ZWX8"/>
<dbReference type="PANTHER" id="PTHR31793:SF24">
    <property type="entry name" value="LONG-CHAIN ACYL-COA THIOESTERASE FADM"/>
    <property type="match status" value="1"/>
</dbReference>
<dbReference type="GO" id="GO:0047617">
    <property type="term" value="F:fatty acyl-CoA hydrolase activity"/>
    <property type="evidence" value="ECO:0007669"/>
    <property type="project" value="TreeGrafter"/>
</dbReference>
<evidence type="ECO:0000313" key="2">
    <source>
        <dbReference type="Proteomes" id="UP000219440"/>
    </source>
</evidence>
<evidence type="ECO:0000313" key="1">
    <source>
        <dbReference type="EMBL" id="SOE70498.1"/>
    </source>
</evidence>
<proteinExistence type="predicted"/>
<dbReference type="RefSeq" id="WP_308421904.1">
    <property type="nucleotide sequence ID" value="NZ_BMLC01000003.1"/>
</dbReference>
<gene>
    <name evidence="1" type="ORF">SAMN06296378_2244</name>
</gene>